<keyword evidence="1" id="KW-0472">Membrane</keyword>
<gene>
    <name evidence="4" type="ORF">DEO27_005880</name>
</gene>
<dbReference type="InterPro" id="IPR012373">
    <property type="entry name" value="Ferrdict_sens_TM"/>
</dbReference>
<feature type="transmembrane region" description="Helical" evidence="1">
    <location>
        <begin position="103"/>
        <end position="121"/>
    </location>
</feature>
<keyword evidence="5" id="KW-1185">Reference proteome</keyword>
<name>A0A5C1HXK6_9SPHI</name>
<keyword evidence="1" id="KW-0812">Transmembrane</keyword>
<evidence type="ECO:0000259" key="3">
    <source>
        <dbReference type="Pfam" id="PF16344"/>
    </source>
</evidence>
<evidence type="ECO:0000256" key="1">
    <source>
        <dbReference type="SAM" id="Phobius"/>
    </source>
</evidence>
<dbReference type="Gene3D" id="2.60.120.1440">
    <property type="match status" value="1"/>
</dbReference>
<organism evidence="4 5">
    <name type="scientific">Mucilaginibacter rubeus</name>
    <dbReference type="NCBI Taxonomy" id="2027860"/>
    <lineage>
        <taxon>Bacteria</taxon>
        <taxon>Pseudomonadati</taxon>
        <taxon>Bacteroidota</taxon>
        <taxon>Sphingobacteriia</taxon>
        <taxon>Sphingobacteriales</taxon>
        <taxon>Sphingobacteriaceae</taxon>
        <taxon>Mucilaginibacter</taxon>
    </lineage>
</organism>
<dbReference type="GO" id="GO:0016989">
    <property type="term" value="F:sigma factor antagonist activity"/>
    <property type="evidence" value="ECO:0007669"/>
    <property type="project" value="TreeGrafter"/>
</dbReference>
<evidence type="ECO:0000259" key="2">
    <source>
        <dbReference type="Pfam" id="PF04773"/>
    </source>
</evidence>
<dbReference type="Proteomes" id="UP000251402">
    <property type="component" value="Chromosome"/>
</dbReference>
<reference evidence="4" key="1">
    <citation type="submission" date="2019-08" db="EMBL/GenBank/DDBJ databases">
        <title>Comparative genome analysis confer to the adaptation heavy metal polluted environment.</title>
        <authorList>
            <person name="Li Y."/>
        </authorList>
    </citation>
    <scope>NUCLEOTIDE SEQUENCE [LARGE SCALE GENOMIC DNA]</scope>
    <source>
        <strain evidence="4">P1</strain>
    </source>
</reference>
<keyword evidence="1" id="KW-1133">Transmembrane helix</keyword>
<proteinExistence type="predicted"/>
<feature type="domain" description="Protein FecR C-terminal" evidence="3">
    <location>
        <begin position="277"/>
        <end position="345"/>
    </location>
</feature>
<dbReference type="Pfam" id="PF16344">
    <property type="entry name" value="FecR_C"/>
    <property type="match status" value="1"/>
</dbReference>
<dbReference type="OrthoDB" id="1523735at2"/>
<dbReference type="RefSeq" id="WP_146750048.1">
    <property type="nucleotide sequence ID" value="NZ_CP043450.1"/>
</dbReference>
<evidence type="ECO:0000313" key="4">
    <source>
        <dbReference type="EMBL" id="QEM09568.1"/>
    </source>
</evidence>
<dbReference type="Gene3D" id="3.55.50.30">
    <property type="match status" value="1"/>
</dbReference>
<protein>
    <submittedName>
        <fullName evidence="4">DUF4974 domain-containing protein</fullName>
    </submittedName>
</protein>
<feature type="domain" description="FecR protein" evidence="2">
    <location>
        <begin position="139"/>
        <end position="232"/>
    </location>
</feature>
<accession>A0A5C1HXK6</accession>
<dbReference type="PIRSF" id="PIRSF018266">
    <property type="entry name" value="FecR"/>
    <property type="match status" value="1"/>
</dbReference>
<dbReference type="PANTHER" id="PTHR30273:SF2">
    <property type="entry name" value="PROTEIN FECR"/>
    <property type="match status" value="1"/>
</dbReference>
<evidence type="ECO:0000313" key="5">
    <source>
        <dbReference type="Proteomes" id="UP000251402"/>
    </source>
</evidence>
<dbReference type="PANTHER" id="PTHR30273">
    <property type="entry name" value="PERIPLASMIC SIGNAL SENSOR AND SIGMA FACTOR ACTIVATOR FECR-RELATED"/>
    <property type="match status" value="1"/>
</dbReference>
<dbReference type="FunFam" id="2.60.120.1440:FF:000001">
    <property type="entry name" value="Putative anti-sigma factor"/>
    <property type="match status" value="1"/>
</dbReference>
<sequence>MNTYFKMAHMDEHHYLLIIGYLEGKISEEETQYLLQKVQTDKEFSDAFEDIAEIWSARKPVPSNTVKANDALNRLNKKIDQLETPSNQQAAPKPNVIILKLRPVLAVAASVLFLACAFWFYKTHISNKTANTLALIENHTAPGQKKKINLPDGTIVTLNASSNLHIAVNFDDEKREVYLDGEAFFDVKRNPQKPFIVHTGKVATQVLGTHFNVSAYVNDSNITVSLVEGKVQVDMNNDLSKRVILDPGKQMIYSKSDGQARVIDFITEDITGWKENKLVFNYDSWTDAAKKLSRWYGVPVKLQDSTLLRCKLKGTFDNIPLNKVMEQIKMVSDISWKMQDNAMIISGKCN</sequence>
<dbReference type="Pfam" id="PF04773">
    <property type="entry name" value="FecR"/>
    <property type="match status" value="1"/>
</dbReference>
<dbReference type="InterPro" id="IPR006860">
    <property type="entry name" value="FecR"/>
</dbReference>
<dbReference type="InterPro" id="IPR032508">
    <property type="entry name" value="FecR_C"/>
</dbReference>
<dbReference type="AlphaFoldDB" id="A0A5C1HXK6"/>
<dbReference type="EMBL" id="CP043450">
    <property type="protein sequence ID" value="QEM09568.1"/>
    <property type="molecule type" value="Genomic_DNA"/>
</dbReference>
<dbReference type="KEGG" id="mrub:DEO27_005880"/>